<accession>A0ABS0Y0C8</accession>
<dbReference type="EMBL" id="JAELXT010000006">
    <property type="protein sequence ID" value="MBJ6125388.1"/>
    <property type="molecule type" value="Genomic_DNA"/>
</dbReference>
<keyword evidence="3" id="KW-1185">Reference proteome</keyword>
<name>A0ABS0Y0C8_9HYPH</name>
<feature type="region of interest" description="Disordered" evidence="1">
    <location>
        <begin position="1"/>
        <end position="21"/>
    </location>
</feature>
<reference evidence="3" key="1">
    <citation type="submission" date="2020-12" db="EMBL/GenBank/DDBJ databases">
        <title>Hymenobacter sp.</title>
        <authorList>
            <person name="Kim M.K."/>
        </authorList>
    </citation>
    <scope>NUCLEOTIDE SEQUENCE [LARGE SCALE GENOMIC DNA]</scope>
    <source>
        <strain evidence="3">BT325</strain>
    </source>
</reference>
<dbReference type="Proteomes" id="UP000620670">
    <property type="component" value="Unassembled WGS sequence"/>
</dbReference>
<proteinExistence type="predicted"/>
<evidence type="ECO:0000313" key="2">
    <source>
        <dbReference type="EMBL" id="MBJ6125388.1"/>
    </source>
</evidence>
<comment type="caution">
    <text evidence="2">The sequence shown here is derived from an EMBL/GenBank/DDBJ whole genome shotgun (WGS) entry which is preliminary data.</text>
</comment>
<dbReference type="RefSeq" id="WP_199048203.1">
    <property type="nucleotide sequence ID" value="NZ_JAELXT010000006.1"/>
</dbReference>
<evidence type="ECO:0000313" key="3">
    <source>
        <dbReference type="Proteomes" id="UP000620670"/>
    </source>
</evidence>
<evidence type="ECO:0000256" key="1">
    <source>
        <dbReference type="SAM" id="MobiDB-lite"/>
    </source>
</evidence>
<sequence length="609" mass="65000">MGRRAGRRCAPSSFSDISPAKDARHIRHGDRLVSNTSINIRKGPGDFSSIVDVLPKGSAVLIEDIKLLQTRKRPQFWLKISIDRNPIIPPGAGAANAPTPTDELATLSAKAQAIVSCYVKLSEGQRTPTIREVNDCSGYWVTPRALLRCSIGAACPALPNPIDGLATFETYLASANLTKDSPLKLNAKDIPRRPYAARMNSCRQGRTEAEFIECSATEVVENYSKVVDCARKLTVGEQLACHVGNIPDANLVKLTACLGGGKPSPDKIVQCITTPEIEEQVTNLRNCVVKAGNLNASRDCVLVNLPTQQREMARCMSGANASRSPIECLAQYSPEMARAGRVAECLGKSGVERTRCLESVPGMPPAVQTASCLLGPEEARLSCLMGNTPEARTIQAVSKCLANGRSTHEMLANCTGDLVPDAKTRETMSCVIKGGGEKSQIARCAIIAGMPPETMRLVACTSSGSPISFFGCAVGPAMNEEWRIALECAETSGGESVSFIGCTGGRLTLMELTKCFTGGDCFGPNNTIVVAVRNAYNDLLHGPGANNDLKAFVDNLAQITGGPNSVVNDPGQIFGGPNSVFNNPRQLFGGDGSVFNDPGQVFDPRRWRW</sequence>
<gene>
    <name evidence="2" type="ORF">JAO75_08185</name>
</gene>
<organism evidence="2 3">
    <name type="scientific">Microvirga splendida</name>
    <dbReference type="NCBI Taxonomy" id="2795727"/>
    <lineage>
        <taxon>Bacteria</taxon>
        <taxon>Pseudomonadati</taxon>
        <taxon>Pseudomonadota</taxon>
        <taxon>Alphaproteobacteria</taxon>
        <taxon>Hyphomicrobiales</taxon>
        <taxon>Methylobacteriaceae</taxon>
        <taxon>Microvirga</taxon>
    </lineage>
</organism>
<protein>
    <submittedName>
        <fullName evidence="2">SH3 domain-containing protein</fullName>
    </submittedName>
</protein>